<dbReference type="InterPro" id="IPR050109">
    <property type="entry name" value="HTH-type_TetR-like_transc_reg"/>
</dbReference>
<dbReference type="InterPro" id="IPR009057">
    <property type="entry name" value="Homeodomain-like_sf"/>
</dbReference>
<dbReference type="Proteomes" id="UP000293865">
    <property type="component" value="Unassembled WGS sequence"/>
</dbReference>
<dbReference type="PRINTS" id="PR00455">
    <property type="entry name" value="HTHTETR"/>
</dbReference>
<comment type="caution">
    <text evidence="5">The sequence shown here is derived from an EMBL/GenBank/DDBJ whole genome shotgun (WGS) entry which is preliminary data.</text>
</comment>
<dbReference type="OrthoDB" id="7505659at2"/>
<gene>
    <name evidence="5" type="ORF">ESP51_06950</name>
</gene>
<dbReference type="SUPFAM" id="SSF46689">
    <property type="entry name" value="Homeodomain-like"/>
    <property type="match status" value="1"/>
</dbReference>
<evidence type="ECO:0000313" key="6">
    <source>
        <dbReference type="Proteomes" id="UP000293865"/>
    </source>
</evidence>
<dbReference type="RefSeq" id="WP_129520170.1">
    <property type="nucleotide sequence ID" value="NZ_SDPN01000009.1"/>
</dbReference>
<name>A0A4Q2L5W6_9MICO</name>
<dbReference type="PANTHER" id="PTHR30055">
    <property type="entry name" value="HTH-TYPE TRANSCRIPTIONAL REGULATOR RUTR"/>
    <property type="match status" value="1"/>
</dbReference>
<dbReference type="AlphaFoldDB" id="A0A4Q2L5W6"/>
<dbReference type="GO" id="GO:0003700">
    <property type="term" value="F:DNA-binding transcription factor activity"/>
    <property type="evidence" value="ECO:0007669"/>
    <property type="project" value="TreeGrafter"/>
</dbReference>
<keyword evidence="1 2" id="KW-0238">DNA-binding</keyword>
<dbReference type="InterPro" id="IPR001647">
    <property type="entry name" value="HTH_TetR"/>
</dbReference>
<dbReference type="Pfam" id="PF00440">
    <property type="entry name" value="TetR_N"/>
    <property type="match status" value="1"/>
</dbReference>
<organism evidence="5 6">
    <name type="scientific">Agromyces albus</name>
    <dbReference type="NCBI Taxonomy" id="205332"/>
    <lineage>
        <taxon>Bacteria</taxon>
        <taxon>Bacillati</taxon>
        <taxon>Actinomycetota</taxon>
        <taxon>Actinomycetes</taxon>
        <taxon>Micrococcales</taxon>
        <taxon>Microbacteriaceae</taxon>
        <taxon>Agromyces</taxon>
    </lineage>
</organism>
<proteinExistence type="predicted"/>
<accession>A0A4Q2L5W6</accession>
<feature type="domain" description="HTH tetR-type" evidence="4">
    <location>
        <begin position="15"/>
        <end position="75"/>
    </location>
</feature>
<dbReference type="PROSITE" id="PS50977">
    <property type="entry name" value="HTH_TETR_2"/>
    <property type="match status" value="1"/>
</dbReference>
<sequence>MTDSNRARGPYRKGVERRREIVAAAAKLFAESGYTHSSMRELAKRVGLSQALLLHYFSDKEDLLVEVLNLRDASVAEYLSDIAESDVATRSREVARHSAEHEGLTSLYIALSAEAIDPDHPAHGYFVDHYRSAQVQTREPDSDQDGPPVGVSKDMVATLGIAVMDGLQTQRRYRPDLDGVAAVDAYWELVAAARSWWNLVAKNPALSPTGTGEAPHSNQDSDSEVGLDAPHPQPPTLQDALSGDADRAGSA</sequence>
<feature type="DNA-binding region" description="H-T-H motif" evidence="2">
    <location>
        <begin position="38"/>
        <end position="57"/>
    </location>
</feature>
<feature type="region of interest" description="Disordered" evidence="3">
    <location>
        <begin position="207"/>
        <end position="251"/>
    </location>
</feature>
<dbReference type="GO" id="GO:0000976">
    <property type="term" value="F:transcription cis-regulatory region binding"/>
    <property type="evidence" value="ECO:0007669"/>
    <property type="project" value="TreeGrafter"/>
</dbReference>
<keyword evidence="6" id="KW-1185">Reference proteome</keyword>
<dbReference type="PANTHER" id="PTHR30055:SF226">
    <property type="entry name" value="HTH-TYPE TRANSCRIPTIONAL REGULATOR PKSA"/>
    <property type="match status" value="1"/>
</dbReference>
<evidence type="ECO:0000256" key="1">
    <source>
        <dbReference type="ARBA" id="ARBA00023125"/>
    </source>
</evidence>
<dbReference type="EMBL" id="SDPN01000009">
    <property type="protein sequence ID" value="RXZ71863.1"/>
    <property type="molecule type" value="Genomic_DNA"/>
</dbReference>
<dbReference type="Gene3D" id="1.10.357.10">
    <property type="entry name" value="Tetracycline Repressor, domain 2"/>
    <property type="match status" value="1"/>
</dbReference>
<feature type="compositionally biased region" description="Polar residues" evidence="3">
    <location>
        <begin position="207"/>
        <end position="220"/>
    </location>
</feature>
<evidence type="ECO:0000313" key="5">
    <source>
        <dbReference type="EMBL" id="RXZ71863.1"/>
    </source>
</evidence>
<evidence type="ECO:0000259" key="4">
    <source>
        <dbReference type="PROSITE" id="PS50977"/>
    </source>
</evidence>
<evidence type="ECO:0000256" key="3">
    <source>
        <dbReference type="SAM" id="MobiDB-lite"/>
    </source>
</evidence>
<evidence type="ECO:0000256" key="2">
    <source>
        <dbReference type="PROSITE-ProRule" id="PRU00335"/>
    </source>
</evidence>
<protein>
    <submittedName>
        <fullName evidence="5">TetR/AcrR family transcriptional regulator</fullName>
    </submittedName>
</protein>
<reference evidence="5 6" key="1">
    <citation type="submission" date="2019-01" db="EMBL/GenBank/DDBJ databases">
        <title>Agromyces.</title>
        <authorList>
            <person name="Li J."/>
        </authorList>
    </citation>
    <scope>NUCLEOTIDE SEQUENCE [LARGE SCALE GENOMIC DNA]</scope>
    <source>
        <strain evidence="5 6">DSM 15934</strain>
    </source>
</reference>